<accession>B4Q3F1</accession>
<keyword evidence="3" id="KW-1185">Reference proteome</keyword>
<dbReference type="AlphaFoldDB" id="B4Q3F1"/>
<feature type="compositionally biased region" description="Low complexity" evidence="1">
    <location>
        <begin position="84"/>
        <end position="100"/>
    </location>
</feature>
<gene>
    <name evidence="2" type="primary">Dsim\GD24268</name>
    <name evidence="2" type="ORF">Dsim_GD24268</name>
</gene>
<dbReference type="InterPro" id="IPR012337">
    <property type="entry name" value="RNaseH-like_sf"/>
</dbReference>
<evidence type="ECO:0000313" key="3">
    <source>
        <dbReference type="Proteomes" id="UP000000304"/>
    </source>
</evidence>
<feature type="region of interest" description="Disordered" evidence="1">
    <location>
        <begin position="70"/>
        <end position="101"/>
    </location>
</feature>
<organism evidence="2 3">
    <name type="scientific">Drosophila simulans</name>
    <name type="common">Fruit fly</name>
    <dbReference type="NCBI Taxonomy" id="7240"/>
    <lineage>
        <taxon>Eukaryota</taxon>
        <taxon>Metazoa</taxon>
        <taxon>Ecdysozoa</taxon>
        <taxon>Arthropoda</taxon>
        <taxon>Hexapoda</taxon>
        <taxon>Insecta</taxon>
        <taxon>Pterygota</taxon>
        <taxon>Neoptera</taxon>
        <taxon>Endopterygota</taxon>
        <taxon>Diptera</taxon>
        <taxon>Brachycera</taxon>
        <taxon>Muscomorpha</taxon>
        <taxon>Ephydroidea</taxon>
        <taxon>Drosophilidae</taxon>
        <taxon>Drosophila</taxon>
        <taxon>Sophophora</taxon>
    </lineage>
</organism>
<dbReference type="Proteomes" id="UP000000304">
    <property type="component" value="Chromosome 2L"/>
</dbReference>
<name>B4Q3F1_DROSI</name>
<evidence type="ECO:0000256" key="1">
    <source>
        <dbReference type="SAM" id="MobiDB-lite"/>
    </source>
</evidence>
<dbReference type="HOGENOM" id="CLU_2017629_0_0_1"/>
<dbReference type="EMBL" id="CM000361">
    <property type="protein sequence ID" value="EDX05632.1"/>
    <property type="molecule type" value="Genomic_DNA"/>
</dbReference>
<dbReference type="SUPFAM" id="SSF53098">
    <property type="entry name" value="Ribonuclease H-like"/>
    <property type="match status" value="1"/>
</dbReference>
<reference evidence="2 3" key="1">
    <citation type="journal article" date="2007" name="Nature">
        <title>Evolution of genes and genomes on the Drosophila phylogeny.</title>
        <authorList>
            <consortium name="Drosophila 12 Genomes Consortium"/>
            <person name="Clark A.G."/>
            <person name="Eisen M.B."/>
            <person name="Smith D.R."/>
            <person name="Bergman C.M."/>
            <person name="Oliver B."/>
            <person name="Markow T.A."/>
            <person name="Kaufman T.C."/>
            <person name="Kellis M."/>
            <person name="Gelbart W."/>
            <person name="Iyer V.N."/>
            <person name="Pollard D.A."/>
            <person name="Sackton T.B."/>
            <person name="Larracuente A.M."/>
            <person name="Singh N.D."/>
            <person name="Abad J.P."/>
            <person name="Abt D.N."/>
            <person name="Adryan B."/>
            <person name="Aguade M."/>
            <person name="Akashi H."/>
            <person name="Anderson W.W."/>
            <person name="Aquadro C.F."/>
            <person name="Ardell D.H."/>
            <person name="Arguello R."/>
            <person name="Artieri C.G."/>
            <person name="Barbash D.A."/>
            <person name="Barker D."/>
            <person name="Barsanti P."/>
            <person name="Batterham P."/>
            <person name="Batzoglou S."/>
            <person name="Begun D."/>
            <person name="Bhutkar A."/>
            <person name="Blanco E."/>
            <person name="Bosak S.A."/>
            <person name="Bradley R.K."/>
            <person name="Brand A.D."/>
            <person name="Brent M.R."/>
            <person name="Brooks A.N."/>
            <person name="Brown R.H."/>
            <person name="Butlin R.K."/>
            <person name="Caggese C."/>
            <person name="Calvi B.R."/>
            <person name="Bernardo de Carvalho A."/>
            <person name="Caspi A."/>
            <person name="Castrezana S."/>
            <person name="Celniker S.E."/>
            <person name="Chang J.L."/>
            <person name="Chapple C."/>
            <person name="Chatterji S."/>
            <person name="Chinwalla A."/>
            <person name="Civetta A."/>
            <person name="Clifton S.W."/>
            <person name="Comeron J.M."/>
            <person name="Costello J.C."/>
            <person name="Coyne J.A."/>
            <person name="Daub J."/>
            <person name="David R.G."/>
            <person name="Delcher A.L."/>
            <person name="Delehaunty K."/>
            <person name="Do C.B."/>
            <person name="Ebling H."/>
            <person name="Edwards K."/>
            <person name="Eickbush T."/>
            <person name="Evans J.D."/>
            <person name="Filipski A."/>
            <person name="Findeiss S."/>
            <person name="Freyhult E."/>
            <person name="Fulton L."/>
            <person name="Fulton R."/>
            <person name="Garcia A.C."/>
            <person name="Gardiner A."/>
            <person name="Garfield D.A."/>
            <person name="Garvin B.E."/>
            <person name="Gibson G."/>
            <person name="Gilbert D."/>
            <person name="Gnerre S."/>
            <person name="Godfrey J."/>
            <person name="Good R."/>
            <person name="Gotea V."/>
            <person name="Gravely B."/>
            <person name="Greenberg A.J."/>
            <person name="Griffiths-Jones S."/>
            <person name="Gross S."/>
            <person name="Guigo R."/>
            <person name="Gustafson E.A."/>
            <person name="Haerty W."/>
            <person name="Hahn M.W."/>
            <person name="Halligan D.L."/>
            <person name="Halpern A.L."/>
            <person name="Halter G.M."/>
            <person name="Han M.V."/>
            <person name="Heger A."/>
            <person name="Hillier L."/>
            <person name="Hinrichs A.S."/>
            <person name="Holmes I."/>
            <person name="Hoskins R.A."/>
            <person name="Hubisz M.J."/>
            <person name="Hultmark D."/>
            <person name="Huntley M.A."/>
            <person name="Jaffe D.B."/>
            <person name="Jagadeeshan S."/>
            <person name="Jeck W.R."/>
            <person name="Johnson J."/>
            <person name="Jones C.D."/>
            <person name="Jordan W.C."/>
            <person name="Karpen G.H."/>
            <person name="Kataoka E."/>
            <person name="Keightley P.D."/>
            <person name="Kheradpour P."/>
            <person name="Kirkness E.F."/>
            <person name="Koerich L.B."/>
            <person name="Kristiansen K."/>
            <person name="Kudrna D."/>
            <person name="Kulathinal R.J."/>
            <person name="Kumar S."/>
            <person name="Kwok R."/>
            <person name="Lander E."/>
            <person name="Langley C.H."/>
            <person name="Lapoint R."/>
            <person name="Lazzaro B.P."/>
            <person name="Lee S.J."/>
            <person name="Levesque L."/>
            <person name="Li R."/>
            <person name="Lin C.F."/>
            <person name="Lin M.F."/>
            <person name="Lindblad-Toh K."/>
            <person name="Llopart A."/>
            <person name="Long M."/>
            <person name="Low L."/>
            <person name="Lozovsky E."/>
            <person name="Lu J."/>
            <person name="Luo M."/>
            <person name="Machado C.A."/>
            <person name="Makalowski W."/>
            <person name="Marzo M."/>
            <person name="Matsuda M."/>
            <person name="Matzkin L."/>
            <person name="McAllister B."/>
            <person name="McBride C.S."/>
            <person name="McKernan B."/>
            <person name="McKernan K."/>
            <person name="Mendez-Lago M."/>
            <person name="Minx P."/>
            <person name="Mollenhauer M.U."/>
            <person name="Montooth K."/>
            <person name="Mount S.M."/>
            <person name="Mu X."/>
            <person name="Myers E."/>
            <person name="Negre B."/>
            <person name="Newfeld S."/>
            <person name="Nielsen R."/>
            <person name="Noor M.A."/>
            <person name="O'Grady P."/>
            <person name="Pachter L."/>
            <person name="Papaceit M."/>
            <person name="Parisi M.J."/>
            <person name="Parisi M."/>
            <person name="Parts L."/>
            <person name="Pedersen J.S."/>
            <person name="Pesole G."/>
            <person name="Phillippy A.M."/>
            <person name="Ponting C.P."/>
            <person name="Pop M."/>
            <person name="Porcelli D."/>
            <person name="Powell J.R."/>
            <person name="Prohaska S."/>
            <person name="Pruitt K."/>
            <person name="Puig M."/>
            <person name="Quesneville H."/>
            <person name="Ram K.R."/>
            <person name="Rand D."/>
            <person name="Rasmussen M.D."/>
            <person name="Reed L.K."/>
            <person name="Reenan R."/>
            <person name="Reily A."/>
            <person name="Remington K.A."/>
            <person name="Rieger T.T."/>
            <person name="Ritchie M.G."/>
            <person name="Robin C."/>
            <person name="Rogers Y.H."/>
            <person name="Rohde C."/>
            <person name="Rozas J."/>
            <person name="Rubenfield M.J."/>
            <person name="Ruiz A."/>
            <person name="Russo S."/>
            <person name="Salzberg S.L."/>
            <person name="Sanchez-Gracia A."/>
            <person name="Saranga D.J."/>
            <person name="Sato H."/>
            <person name="Schaeffer S.W."/>
            <person name="Schatz M.C."/>
            <person name="Schlenke T."/>
            <person name="Schwartz R."/>
            <person name="Segarra C."/>
            <person name="Singh R.S."/>
            <person name="Sirot L."/>
            <person name="Sirota M."/>
            <person name="Sisneros N.B."/>
            <person name="Smith C.D."/>
            <person name="Smith T.F."/>
            <person name="Spieth J."/>
            <person name="Stage D.E."/>
            <person name="Stark A."/>
            <person name="Stephan W."/>
            <person name="Strausberg R.L."/>
            <person name="Strempel S."/>
            <person name="Sturgill D."/>
            <person name="Sutton G."/>
            <person name="Sutton G.G."/>
            <person name="Tao W."/>
            <person name="Teichmann S."/>
            <person name="Tobari Y.N."/>
            <person name="Tomimura Y."/>
            <person name="Tsolas J.M."/>
            <person name="Valente V.L."/>
            <person name="Venter E."/>
            <person name="Venter J.C."/>
            <person name="Vicario S."/>
            <person name="Vieira F.G."/>
            <person name="Vilella A.J."/>
            <person name="Villasante A."/>
            <person name="Walenz B."/>
            <person name="Wang J."/>
            <person name="Wasserman M."/>
            <person name="Watts T."/>
            <person name="Wilson D."/>
            <person name="Wilson R.K."/>
            <person name="Wing R.A."/>
            <person name="Wolfner M.F."/>
            <person name="Wong A."/>
            <person name="Wong G.K."/>
            <person name="Wu C.I."/>
            <person name="Wu G."/>
            <person name="Yamamoto D."/>
            <person name="Yang H.P."/>
            <person name="Yang S.P."/>
            <person name="Yorke J.A."/>
            <person name="Yoshida K."/>
            <person name="Zdobnov E."/>
            <person name="Zhang P."/>
            <person name="Zhang Y."/>
            <person name="Zimin A.V."/>
            <person name="Baldwin J."/>
            <person name="Abdouelleil A."/>
            <person name="Abdulkadir J."/>
            <person name="Abebe A."/>
            <person name="Abera B."/>
            <person name="Abreu J."/>
            <person name="Acer S.C."/>
            <person name="Aftuck L."/>
            <person name="Alexander A."/>
            <person name="An P."/>
            <person name="Anderson E."/>
            <person name="Anderson S."/>
            <person name="Arachi H."/>
            <person name="Azer M."/>
            <person name="Bachantsang P."/>
            <person name="Barry A."/>
            <person name="Bayul T."/>
            <person name="Berlin A."/>
            <person name="Bessette D."/>
            <person name="Bloom T."/>
            <person name="Blye J."/>
            <person name="Boguslavskiy L."/>
            <person name="Bonnet C."/>
            <person name="Boukhgalter B."/>
            <person name="Bourzgui I."/>
            <person name="Brown A."/>
            <person name="Cahill P."/>
            <person name="Channer S."/>
            <person name="Cheshatsang Y."/>
            <person name="Chuda L."/>
            <person name="Citroen M."/>
            <person name="Collymore A."/>
            <person name="Cooke P."/>
            <person name="Costello M."/>
            <person name="D'Aco K."/>
            <person name="Daza R."/>
            <person name="De Haan G."/>
            <person name="DeGray S."/>
            <person name="DeMaso C."/>
            <person name="Dhargay N."/>
            <person name="Dooley K."/>
            <person name="Dooley E."/>
            <person name="Doricent M."/>
            <person name="Dorje P."/>
            <person name="Dorjee K."/>
            <person name="Dupes A."/>
            <person name="Elong R."/>
            <person name="Falk J."/>
            <person name="Farina A."/>
            <person name="Faro S."/>
            <person name="Ferguson D."/>
            <person name="Fisher S."/>
            <person name="Foley C.D."/>
            <person name="Franke A."/>
            <person name="Friedrich D."/>
            <person name="Gadbois L."/>
            <person name="Gearin G."/>
            <person name="Gearin C.R."/>
            <person name="Giannoukos G."/>
            <person name="Goode T."/>
            <person name="Graham J."/>
            <person name="Grandbois E."/>
            <person name="Grewal S."/>
            <person name="Gyaltsen K."/>
            <person name="Hafez N."/>
            <person name="Hagos B."/>
            <person name="Hall J."/>
            <person name="Henson C."/>
            <person name="Hollinger A."/>
            <person name="Honan T."/>
            <person name="Huard M.D."/>
            <person name="Hughes L."/>
            <person name="Hurhula B."/>
            <person name="Husby M.E."/>
            <person name="Kamat A."/>
            <person name="Kanga B."/>
            <person name="Kashin S."/>
            <person name="Khazanovich D."/>
            <person name="Kisner P."/>
            <person name="Lance K."/>
            <person name="Lara M."/>
            <person name="Lee W."/>
            <person name="Lennon N."/>
            <person name="Letendre F."/>
            <person name="LeVine R."/>
            <person name="Lipovsky A."/>
            <person name="Liu X."/>
            <person name="Liu J."/>
            <person name="Liu S."/>
            <person name="Lokyitsang T."/>
            <person name="Lokyitsang Y."/>
            <person name="Lubonja R."/>
            <person name="Lui A."/>
            <person name="MacDonald P."/>
            <person name="Magnisalis V."/>
            <person name="Maru K."/>
            <person name="Matthews C."/>
            <person name="McCusker W."/>
            <person name="McDonough S."/>
            <person name="Mehta T."/>
            <person name="Meldrim J."/>
            <person name="Meneus L."/>
            <person name="Mihai O."/>
            <person name="Mihalev A."/>
            <person name="Mihova T."/>
            <person name="Mittelman R."/>
            <person name="Mlenga V."/>
            <person name="Montmayeur A."/>
            <person name="Mulrain L."/>
            <person name="Navidi A."/>
            <person name="Naylor J."/>
            <person name="Negash T."/>
            <person name="Nguyen T."/>
            <person name="Nguyen N."/>
            <person name="Nicol R."/>
            <person name="Norbu C."/>
            <person name="Norbu N."/>
            <person name="Novod N."/>
            <person name="O'Neill B."/>
            <person name="Osman S."/>
            <person name="Markiewicz E."/>
            <person name="Oyono O.L."/>
            <person name="Patti C."/>
            <person name="Phunkhang P."/>
            <person name="Pierre F."/>
            <person name="Priest M."/>
            <person name="Raghuraman S."/>
            <person name="Rege F."/>
            <person name="Reyes R."/>
            <person name="Rise C."/>
            <person name="Rogov P."/>
            <person name="Ross K."/>
            <person name="Ryan E."/>
            <person name="Settipalli S."/>
            <person name="Shea T."/>
            <person name="Sherpa N."/>
            <person name="Shi L."/>
            <person name="Shih D."/>
            <person name="Sparrow T."/>
            <person name="Spaulding J."/>
            <person name="Stalker J."/>
            <person name="Stange-Thomann N."/>
            <person name="Stavropoulos S."/>
            <person name="Stone C."/>
            <person name="Strader C."/>
            <person name="Tesfaye S."/>
            <person name="Thomson T."/>
            <person name="Thoulutsang Y."/>
            <person name="Thoulutsang D."/>
            <person name="Topham K."/>
            <person name="Topping I."/>
            <person name="Tsamla T."/>
            <person name="Vassiliev H."/>
            <person name="Vo A."/>
            <person name="Wangchuk T."/>
            <person name="Wangdi T."/>
            <person name="Weiand M."/>
            <person name="Wilkinson J."/>
            <person name="Wilson A."/>
            <person name="Yadav S."/>
            <person name="Young G."/>
            <person name="Yu Q."/>
            <person name="Zembek L."/>
            <person name="Zhong D."/>
            <person name="Zimmer A."/>
            <person name="Zwirko Z."/>
            <person name="Jaffe D.B."/>
            <person name="Alvarez P."/>
            <person name="Brockman W."/>
            <person name="Butler J."/>
            <person name="Chin C."/>
            <person name="Gnerre S."/>
            <person name="Grabherr M."/>
            <person name="Kleber M."/>
            <person name="Mauceli E."/>
            <person name="MacCallum I."/>
        </authorList>
    </citation>
    <scope>NUCLEOTIDE SEQUENCE [LARGE SCALE GENOMIC DNA]</scope>
    <source>
        <strain evidence="3">white501</strain>
    </source>
</reference>
<protein>
    <submittedName>
        <fullName evidence="2">GD24268</fullName>
    </submittedName>
</protein>
<proteinExistence type="predicted"/>
<evidence type="ECO:0000313" key="2">
    <source>
        <dbReference type="EMBL" id="EDX05632.1"/>
    </source>
</evidence>
<sequence>MWTDDYTRRNFISLTAHYVDESLKLQVDLLGTKEFTDDKNTGKNILNNVKEIMEASSFWRAVDGGLIAHPSTLPEPRFRHPESSTDSSSGGSRESGAPPERVVAIRETALTALSINYGLRLPR</sequence>